<evidence type="ECO:0000313" key="1">
    <source>
        <dbReference type="EMBL" id="KAK9237532.1"/>
    </source>
</evidence>
<protein>
    <submittedName>
        <fullName evidence="1">Uncharacterized protein</fullName>
    </submittedName>
</protein>
<reference evidence="2" key="1">
    <citation type="journal article" date="2024" name="Front. Bioeng. Biotechnol.">
        <title>Genome-scale model development and genomic sequencing of the oleaginous clade Lipomyces.</title>
        <authorList>
            <person name="Czajka J.J."/>
            <person name="Han Y."/>
            <person name="Kim J."/>
            <person name="Mondo S.J."/>
            <person name="Hofstad B.A."/>
            <person name="Robles A."/>
            <person name="Haridas S."/>
            <person name="Riley R."/>
            <person name="LaButti K."/>
            <person name="Pangilinan J."/>
            <person name="Andreopoulos W."/>
            <person name="Lipzen A."/>
            <person name="Yan J."/>
            <person name="Wang M."/>
            <person name="Ng V."/>
            <person name="Grigoriev I.V."/>
            <person name="Spatafora J.W."/>
            <person name="Magnuson J.K."/>
            <person name="Baker S.E."/>
            <person name="Pomraning K.R."/>
        </authorList>
    </citation>
    <scope>NUCLEOTIDE SEQUENCE [LARGE SCALE GENOMIC DNA]</scope>
    <source>
        <strain evidence="2">CBS 7786</strain>
    </source>
</reference>
<gene>
    <name evidence="1" type="ORF">V1525DRAFT_426265</name>
</gene>
<organism evidence="1 2">
    <name type="scientific">Lipomyces kononenkoae</name>
    <name type="common">Yeast</name>
    <dbReference type="NCBI Taxonomy" id="34357"/>
    <lineage>
        <taxon>Eukaryota</taxon>
        <taxon>Fungi</taxon>
        <taxon>Dikarya</taxon>
        <taxon>Ascomycota</taxon>
        <taxon>Saccharomycotina</taxon>
        <taxon>Lipomycetes</taxon>
        <taxon>Lipomycetales</taxon>
        <taxon>Lipomycetaceae</taxon>
        <taxon>Lipomyces</taxon>
    </lineage>
</organism>
<keyword evidence="2" id="KW-1185">Reference proteome</keyword>
<accession>A0ACC3T397</accession>
<sequence>MTIFSRPQCGLCDEAKESIASAVKRLPEFTYSEINILEPENQGWFDKYAYDVPVIHFQTAENEAVKKIMHRIHEQDVIDLVQKSMNITKYSQPT</sequence>
<proteinExistence type="predicted"/>
<dbReference type="Proteomes" id="UP001433508">
    <property type="component" value="Unassembled WGS sequence"/>
</dbReference>
<name>A0ACC3T397_LIPKO</name>
<comment type="caution">
    <text evidence="1">The sequence shown here is derived from an EMBL/GenBank/DDBJ whole genome shotgun (WGS) entry which is preliminary data.</text>
</comment>
<evidence type="ECO:0000313" key="2">
    <source>
        <dbReference type="Proteomes" id="UP001433508"/>
    </source>
</evidence>
<dbReference type="EMBL" id="MU971368">
    <property type="protein sequence ID" value="KAK9237532.1"/>
    <property type="molecule type" value="Genomic_DNA"/>
</dbReference>